<name>A0A0B7H524_9FLAO</name>
<evidence type="ECO:0000256" key="1">
    <source>
        <dbReference type="SAM" id="Phobius"/>
    </source>
</evidence>
<dbReference type="GeneID" id="69580966"/>
<reference evidence="3 4" key="1">
    <citation type="submission" date="2015-01" db="EMBL/GenBank/DDBJ databases">
        <authorList>
            <person name="Xiang T."/>
            <person name="Song Y."/>
            <person name="Huang L."/>
            <person name="Wang B."/>
            <person name="Wu P."/>
        </authorList>
    </citation>
    <scope>NUCLEOTIDE SEQUENCE [LARGE SCALE GENOMIC DNA]</scope>
    <source>
        <strain evidence="3 4">Cc12</strain>
    </source>
</reference>
<accession>A0A0B7H524</accession>
<dbReference type="RefSeq" id="WP_082025277.1">
    <property type="nucleotide sequence ID" value="NZ_BOQJ01000020.1"/>
</dbReference>
<organism evidence="3 4">
    <name type="scientific">Capnocytophaga canimorsus</name>
    <dbReference type="NCBI Taxonomy" id="28188"/>
    <lineage>
        <taxon>Bacteria</taxon>
        <taxon>Pseudomonadati</taxon>
        <taxon>Bacteroidota</taxon>
        <taxon>Flavobacteriia</taxon>
        <taxon>Flavobacteriales</taxon>
        <taxon>Flavobacteriaceae</taxon>
        <taxon>Capnocytophaga</taxon>
    </lineage>
</organism>
<evidence type="ECO:0000313" key="3">
    <source>
        <dbReference type="EMBL" id="CEN33639.1"/>
    </source>
</evidence>
<dbReference type="EMBL" id="CDOE01000040">
    <property type="protein sequence ID" value="CEN33639.1"/>
    <property type="molecule type" value="Genomic_DNA"/>
</dbReference>
<dbReference type="Proteomes" id="UP000044026">
    <property type="component" value="Unassembled WGS sequence"/>
</dbReference>
<evidence type="ECO:0000313" key="5">
    <source>
        <dbReference type="Proteomes" id="UP000243136"/>
    </source>
</evidence>
<feature type="transmembrane region" description="Helical" evidence="1">
    <location>
        <begin position="9"/>
        <end position="26"/>
    </location>
</feature>
<reference evidence="5" key="3">
    <citation type="submission" date="2017-06" db="EMBL/GenBank/DDBJ databases">
        <title>Capnocytophaga spp. assemblies.</title>
        <authorList>
            <person name="Gulvik C.A."/>
        </authorList>
    </citation>
    <scope>NUCLEOTIDE SEQUENCE [LARGE SCALE GENOMIC DNA]</scope>
    <source>
        <strain evidence="5">H5594</strain>
    </source>
</reference>
<evidence type="ECO:0000313" key="2">
    <source>
        <dbReference type="EMBL" id="ATA92202.1"/>
    </source>
</evidence>
<sequence>MKTLKFFEYAYLGVFVLSVIEVVRYWNHPDKQRFYIFLIFAVVSLGMFFFRRYYRKRFEKRNPNK</sequence>
<protein>
    <submittedName>
        <fullName evidence="3">Uncharacterized protein</fullName>
    </submittedName>
</protein>
<dbReference type="EMBL" id="CP022388">
    <property type="protein sequence ID" value="ATA92202.1"/>
    <property type="molecule type" value="Genomic_DNA"/>
</dbReference>
<dbReference type="AlphaFoldDB" id="A0A0B7H524"/>
<evidence type="ECO:0000313" key="4">
    <source>
        <dbReference type="Proteomes" id="UP000044026"/>
    </source>
</evidence>
<keyword evidence="1" id="KW-1133">Transmembrane helix</keyword>
<gene>
    <name evidence="3" type="ORF">CCAN12_450005</name>
    <name evidence="2" type="ORF">CGC56_08575</name>
</gene>
<feature type="transmembrane region" description="Helical" evidence="1">
    <location>
        <begin position="32"/>
        <end position="50"/>
    </location>
</feature>
<reference evidence="2" key="2">
    <citation type="journal article" date="2017" name="Genome Announc.">
        <title>Twelve Complete Reference Genomes of Clinical Isolates in the Capnocytophaga Genus.</title>
        <authorList>
            <person name="Villarma A."/>
            <person name="Gulvik C.A."/>
            <person name="Rowe L.A."/>
            <person name="Sheth M."/>
            <person name="Juieng P."/>
            <person name="Nicholson A.C."/>
            <person name="Loparev V.N."/>
            <person name="McQuiston J.R."/>
        </authorList>
    </citation>
    <scope>NUCLEOTIDE SEQUENCE</scope>
    <source>
        <strain evidence="2">H5594</strain>
    </source>
</reference>
<dbReference type="Proteomes" id="UP000243136">
    <property type="component" value="Chromosome"/>
</dbReference>
<keyword evidence="1" id="KW-0472">Membrane</keyword>
<proteinExistence type="predicted"/>
<keyword evidence="1" id="KW-0812">Transmembrane</keyword>